<dbReference type="Gene3D" id="1.20.58.1460">
    <property type="match status" value="1"/>
</dbReference>
<protein>
    <submittedName>
        <fullName evidence="3">Phenylacetic acid degradation operon negative regulatory protein</fullName>
    </submittedName>
</protein>
<dbReference type="Pfam" id="PF08223">
    <property type="entry name" value="PaaX_C"/>
    <property type="match status" value="1"/>
</dbReference>
<evidence type="ECO:0000259" key="2">
    <source>
        <dbReference type="Pfam" id="PF20803"/>
    </source>
</evidence>
<dbReference type="RefSeq" id="WP_246396263.1">
    <property type="nucleotide sequence ID" value="NZ_JACCBA010000001.1"/>
</dbReference>
<dbReference type="Gene3D" id="1.10.10.10">
    <property type="entry name" value="Winged helix-like DNA-binding domain superfamily/Winged helix DNA-binding domain"/>
    <property type="match status" value="1"/>
</dbReference>
<feature type="domain" description="Transcriptional repressor PaaX-like C-terminal" evidence="1">
    <location>
        <begin position="179"/>
        <end position="257"/>
    </location>
</feature>
<evidence type="ECO:0000313" key="4">
    <source>
        <dbReference type="Proteomes" id="UP000529783"/>
    </source>
</evidence>
<dbReference type="PANTHER" id="PTHR30319:SF1">
    <property type="entry name" value="TRANSCRIPTIONAL REPRESSOR PAAX"/>
    <property type="match status" value="1"/>
</dbReference>
<comment type="caution">
    <text evidence="3">The sequence shown here is derived from an EMBL/GenBank/DDBJ whole genome shotgun (WGS) entry which is preliminary data.</text>
</comment>
<dbReference type="InterPro" id="IPR013225">
    <property type="entry name" value="PaaX_C"/>
</dbReference>
<name>A0A7Y9JKD1_9ACTN</name>
<sequence>MREIPGRLLVEAMVRADGTVDCGDLYTVAGLLGMTDQQVRLSIRRLVADGRVVQEGRGRKATLRATAETWRSIEPDIDFMRLMYQQDHGKAPWDGVWHLVGFAIPESTRPARDALREAIVYLGGAAVQSGLYVSPHAWEDLIEAEAARLGVTDHLTFLTSRDLCIGTESAPRALAGRLWMLDEIAERHVRLIEIAATYLTRLRADPPETEQLTIAIELAAEFTHAMEPDPLLPPELLPQPWPGTEARELLAQCWALLLSKPHHNAPRLFEVYTEAARSVTV</sequence>
<dbReference type="Proteomes" id="UP000529783">
    <property type="component" value="Unassembled WGS sequence"/>
</dbReference>
<dbReference type="InterPro" id="IPR048846">
    <property type="entry name" value="PaaX-like_central"/>
</dbReference>
<feature type="domain" description="Transcriptional repressor PaaX-like central Cas2-like" evidence="2">
    <location>
        <begin position="91"/>
        <end position="162"/>
    </location>
</feature>
<organism evidence="3 4">
    <name type="scientific">Actinomadura luteofluorescens</name>
    <dbReference type="NCBI Taxonomy" id="46163"/>
    <lineage>
        <taxon>Bacteria</taxon>
        <taxon>Bacillati</taxon>
        <taxon>Actinomycetota</taxon>
        <taxon>Actinomycetes</taxon>
        <taxon>Streptosporangiales</taxon>
        <taxon>Thermomonosporaceae</taxon>
        <taxon>Actinomadura</taxon>
    </lineage>
</organism>
<dbReference type="Pfam" id="PF20803">
    <property type="entry name" value="PaaX_M"/>
    <property type="match status" value="1"/>
</dbReference>
<evidence type="ECO:0000259" key="1">
    <source>
        <dbReference type="Pfam" id="PF08223"/>
    </source>
</evidence>
<evidence type="ECO:0000313" key="3">
    <source>
        <dbReference type="EMBL" id="NYD51696.1"/>
    </source>
</evidence>
<dbReference type="AlphaFoldDB" id="A0A7Y9JKD1"/>
<dbReference type="GO" id="GO:0006351">
    <property type="term" value="P:DNA-templated transcription"/>
    <property type="evidence" value="ECO:0007669"/>
    <property type="project" value="InterPro"/>
</dbReference>
<dbReference type="PANTHER" id="PTHR30319">
    <property type="entry name" value="PHENYLACETIC ACID REGULATOR-RELATED TRANSCRIPTIONAL REPRESSOR"/>
    <property type="match status" value="1"/>
</dbReference>
<proteinExistence type="predicted"/>
<gene>
    <name evidence="3" type="ORF">BJY14_007679</name>
</gene>
<dbReference type="InterPro" id="IPR011965">
    <property type="entry name" value="PaaX_trns_reg"/>
</dbReference>
<reference evidence="3 4" key="1">
    <citation type="submission" date="2020-07" db="EMBL/GenBank/DDBJ databases">
        <title>Sequencing the genomes of 1000 actinobacteria strains.</title>
        <authorList>
            <person name="Klenk H.-P."/>
        </authorList>
    </citation>
    <scope>NUCLEOTIDE SEQUENCE [LARGE SCALE GENOMIC DNA]</scope>
    <source>
        <strain evidence="3 4">DSM 40398</strain>
    </source>
</reference>
<keyword evidence="4" id="KW-1185">Reference proteome</keyword>
<dbReference type="InterPro" id="IPR036388">
    <property type="entry name" value="WH-like_DNA-bd_sf"/>
</dbReference>
<dbReference type="Gene3D" id="3.30.70.2650">
    <property type="match status" value="1"/>
</dbReference>
<dbReference type="PIRSF" id="PIRSF020623">
    <property type="entry name" value="PaaX"/>
    <property type="match status" value="1"/>
</dbReference>
<accession>A0A7Y9JKD1</accession>
<dbReference type="EMBL" id="JACCBA010000001">
    <property type="protein sequence ID" value="NYD51696.1"/>
    <property type="molecule type" value="Genomic_DNA"/>
</dbReference>